<keyword evidence="2" id="KW-0808">Transferase</keyword>
<dbReference type="PROSITE" id="PS51186">
    <property type="entry name" value="GNAT"/>
    <property type="match status" value="1"/>
</dbReference>
<dbReference type="EMBL" id="SPDV01000030">
    <property type="protein sequence ID" value="TFI57495.1"/>
    <property type="molecule type" value="Genomic_DNA"/>
</dbReference>
<reference evidence="2 3" key="1">
    <citation type="submission" date="2019-03" db="EMBL/GenBank/DDBJ databases">
        <title>Genome sequence of Sphingomonas sp. 17J27-24.</title>
        <authorList>
            <person name="Kim M."/>
            <person name="Maeng S."/>
            <person name="Sathiyaraj S."/>
        </authorList>
    </citation>
    <scope>NUCLEOTIDE SEQUENCE [LARGE SCALE GENOMIC DNA]</scope>
    <source>
        <strain evidence="2 3">17J27-24</strain>
    </source>
</reference>
<proteinExistence type="predicted"/>
<dbReference type="InterPro" id="IPR016181">
    <property type="entry name" value="Acyl_CoA_acyltransferase"/>
</dbReference>
<evidence type="ECO:0000259" key="1">
    <source>
        <dbReference type="PROSITE" id="PS51186"/>
    </source>
</evidence>
<protein>
    <submittedName>
        <fullName evidence="2">N-acetyltransferase</fullName>
    </submittedName>
</protein>
<dbReference type="InterPro" id="IPR051531">
    <property type="entry name" value="N-acetyltransferase"/>
</dbReference>
<evidence type="ECO:0000313" key="3">
    <source>
        <dbReference type="Proteomes" id="UP000298213"/>
    </source>
</evidence>
<keyword evidence="3" id="KW-1185">Reference proteome</keyword>
<evidence type="ECO:0000313" key="2">
    <source>
        <dbReference type="EMBL" id="TFI57495.1"/>
    </source>
</evidence>
<dbReference type="Proteomes" id="UP000298213">
    <property type="component" value="Unassembled WGS sequence"/>
</dbReference>
<dbReference type="SUPFAM" id="SSF55729">
    <property type="entry name" value="Acyl-CoA N-acyltransferases (Nat)"/>
    <property type="match status" value="1"/>
</dbReference>
<dbReference type="Pfam" id="PF13302">
    <property type="entry name" value="Acetyltransf_3"/>
    <property type="match status" value="1"/>
</dbReference>
<dbReference type="Gene3D" id="3.40.630.30">
    <property type="match status" value="1"/>
</dbReference>
<name>A0A4Y8ZQT3_9SPHN</name>
<dbReference type="InterPro" id="IPR000182">
    <property type="entry name" value="GNAT_dom"/>
</dbReference>
<dbReference type="PANTHER" id="PTHR43792">
    <property type="entry name" value="GNAT FAMILY, PUTATIVE (AFU_ORTHOLOGUE AFUA_3G00765)-RELATED-RELATED"/>
    <property type="match status" value="1"/>
</dbReference>
<dbReference type="RefSeq" id="WP_135088184.1">
    <property type="nucleotide sequence ID" value="NZ_SPDV01000030.1"/>
</dbReference>
<sequence>MFARTERLALRPGWAEDAPALFAAVADEAIVRNLASAPWPYTLADAEAFLAAERCLTAPSMLIFRRTLGAPQLAGAIGFGRRPDGEMEFGYWIARPFWGLGYATEAGRAVIAMARDSLRLSRIQAGHFVDNPASGRVLQKLGFRSAGVVQRYSAGRREAAPCREYELILDSGEAAAADDCVADARMAA</sequence>
<dbReference type="GO" id="GO:0016747">
    <property type="term" value="F:acyltransferase activity, transferring groups other than amino-acyl groups"/>
    <property type="evidence" value="ECO:0007669"/>
    <property type="project" value="InterPro"/>
</dbReference>
<gene>
    <name evidence="2" type="ORF">E2493_14915</name>
</gene>
<accession>A0A4Y8ZQT3</accession>
<comment type="caution">
    <text evidence="2">The sequence shown here is derived from an EMBL/GenBank/DDBJ whole genome shotgun (WGS) entry which is preliminary data.</text>
</comment>
<organism evidence="2 3">
    <name type="scientific">Sphingomonas parva</name>
    <dbReference type="NCBI Taxonomy" id="2555898"/>
    <lineage>
        <taxon>Bacteria</taxon>
        <taxon>Pseudomonadati</taxon>
        <taxon>Pseudomonadota</taxon>
        <taxon>Alphaproteobacteria</taxon>
        <taxon>Sphingomonadales</taxon>
        <taxon>Sphingomonadaceae</taxon>
        <taxon>Sphingomonas</taxon>
    </lineage>
</organism>
<dbReference type="OrthoDB" id="9804153at2"/>
<dbReference type="AlphaFoldDB" id="A0A4Y8ZQT3"/>
<feature type="domain" description="N-acetyltransferase" evidence="1">
    <location>
        <begin position="8"/>
        <end position="172"/>
    </location>
</feature>